<dbReference type="PROSITE" id="PS50071">
    <property type="entry name" value="HOMEOBOX_2"/>
    <property type="match status" value="1"/>
</dbReference>
<dbReference type="Pfam" id="PF00046">
    <property type="entry name" value="Homeodomain"/>
    <property type="match status" value="1"/>
</dbReference>
<comment type="subcellular location">
    <subcellularLocation>
        <location evidence="1 2 3">Nucleus</location>
    </subcellularLocation>
</comment>
<dbReference type="AlphaFoldDB" id="A0A452XN11"/>
<dbReference type="Proteomes" id="UP000015105">
    <property type="component" value="Chromosome 1D"/>
</dbReference>
<dbReference type="PANTHER" id="PTHR45654">
    <property type="entry name" value="HOMEOBOX-LEUCINE ZIPPER PROTEIN MERISTEM L1"/>
    <property type="match status" value="1"/>
</dbReference>
<reference evidence="6" key="5">
    <citation type="journal article" date="2021" name="G3 (Bethesda)">
        <title>Aegilops tauschii genome assembly Aet v5.0 features greater sequence contiguity and improved annotation.</title>
        <authorList>
            <person name="Wang L."/>
            <person name="Zhu T."/>
            <person name="Rodriguez J.C."/>
            <person name="Deal K.R."/>
            <person name="Dubcovsky J."/>
            <person name="McGuire P.E."/>
            <person name="Lux T."/>
            <person name="Spannagl M."/>
            <person name="Mayer K.F.X."/>
            <person name="Baldrich P."/>
            <person name="Meyers B.C."/>
            <person name="Huo N."/>
            <person name="Gu Y.Q."/>
            <person name="Zhou H."/>
            <person name="Devos K.M."/>
            <person name="Bennetzen J.L."/>
            <person name="Unver T."/>
            <person name="Budak H."/>
            <person name="Gulick P.J."/>
            <person name="Galiba G."/>
            <person name="Kalapos B."/>
            <person name="Nelson D.R."/>
            <person name="Li P."/>
            <person name="You F.M."/>
            <person name="Luo M.C."/>
            <person name="Dvorak J."/>
        </authorList>
    </citation>
    <scope>NUCLEOTIDE SEQUENCE [LARGE SCALE GENOMIC DNA]</scope>
    <source>
        <strain evidence="6">cv. AL8/78</strain>
    </source>
</reference>
<keyword evidence="2 3" id="KW-0371">Homeobox</keyword>
<reference evidence="7" key="2">
    <citation type="journal article" date="2017" name="Nat. Plants">
        <title>The Aegilops tauschii genome reveals multiple impacts of transposons.</title>
        <authorList>
            <person name="Zhao G."/>
            <person name="Zou C."/>
            <person name="Li K."/>
            <person name="Wang K."/>
            <person name="Li T."/>
            <person name="Gao L."/>
            <person name="Zhang X."/>
            <person name="Wang H."/>
            <person name="Yang Z."/>
            <person name="Liu X."/>
            <person name="Jiang W."/>
            <person name="Mao L."/>
            <person name="Kong X."/>
            <person name="Jiao Y."/>
            <person name="Jia J."/>
        </authorList>
    </citation>
    <scope>NUCLEOTIDE SEQUENCE [LARGE SCALE GENOMIC DNA]</scope>
    <source>
        <strain evidence="7">cv. AL8/78</strain>
    </source>
</reference>
<dbReference type="GO" id="GO:0005634">
    <property type="term" value="C:nucleus"/>
    <property type="evidence" value="ECO:0007669"/>
    <property type="project" value="UniProtKB-SubCell"/>
</dbReference>
<dbReference type="EnsemblPlants" id="AET1Gv20070800.1">
    <property type="protein sequence ID" value="AET1Gv20070800.1"/>
    <property type="gene ID" value="AET1Gv20070800"/>
</dbReference>
<proteinExistence type="predicted"/>
<evidence type="ECO:0000259" key="5">
    <source>
        <dbReference type="PROSITE" id="PS50071"/>
    </source>
</evidence>
<dbReference type="SUPFAM" id="SSF46689">
    <property type="entry name" value="Homeodomain-like"/>
    <property type="match status" value="1"/>
</dbReference>
<dbReference type="PANTHER" id="PTHR45654:SF1">
    <property type="entry name" value="HOMEOBOX-LEUCINE ZIPPER PROTEIN HDG11"/>
    <property type="match status" value="1"/>
</dbReference>
<dbReference type="Gene3D" id="1.10.10.60">
    <property type="entry name" value="Homeodomain-like"/>
    <property type="match status" value="1"/>
</dbReference>
<evidence type="ECO:0000256" key="2">
    <source>
        <dbReference type="PROSITE-ProRule" id="PRU00108"/>
    </source>
</evidence>
<dbReference type="STRING" id="200361.A0A452XN11"/>
<evidence type="ECO:0000256" key="3">
    <source>
        <dbReference type="RuleBase" id="RU000682"/>
    </source>
</evidence>
<dbReference type="InterPro" id="IPR042160">
    <property type="entry name" value="HD-Zip_IV"/>
</dbReference>
<reference evidence="6" key="3">
    <citation type="journal article" date="2017" name="Nature">
        <title>Genome sequence of the progenitor of the wheat D genome Aegilops tauschii.</title>
        <authorList>
            <person name="Luo M.C."/>
            <person name="Gu Y.Q."/>
            <person name="Puiu D."/>
            <person name="Wang H."/>
            <person name="Twardziok S.O."/>
            <person name="Deal K.R."/>
            <person name="Huo N."/>
            <person name="Zhu T."/>
            <person name="Wang L."/>
            <person name="Wang Y."/>
            <person name="McGuire P.E."/>
            <person name="Liu S."/>
            <person name="Long H."/>
            <person name="Ramasamy R.K."/>
            <person name="Rodriguez J.C."/>
            <person name="Van S.L."/>
            <person name="Yuan L."/>
            <person name="Wang Z."/>
            <person name="Xia Z."/>
            <person name="Xiao L."/>
            <person name="Anderson O.D."/>
            <person name="Ouyang S."/>
            <person name="Liang Y."/>
            <person name="Zimin A.V."/>
            <person name="Pertea G."/>
            <person name="Qi P."/>
            <person name="Bennetzen J.L."/>
            <person name="Dai X."/>
            <person name="Dawson M.W."/>
            <person name="Muller H.G."/>
            <person name="Kugler K."/>
            <person name="Rivarola-Duarte L."/>
            <person name="Spannagl M."/>
            <person name="Mayer K.F.X."/>
            <person name="Lu F.H."/>
            <person name="Bevan M.W."/>
            <person name="Leroy P."/>
            <person name="Li P."/>
            <person name="You F.M."/>
            <person name="Sun Q."/>
            <person name="Liu Z."/>
            <person name="Lyons E."/>
            <person name="Wicker T."/>
            <person name="Salzberg S.L."/>
            <person name="Devos K.M."/>
            <person name="Dvorak J."/>
        </authorList>
    </citation>
    <scope>NUCLEOTIDE SEQUENCE [LARGE SCALE GENOMIC DNA]</scope>
    <source>
        <strain evidence="6">cv. AL8/78</strain>
    </source>
</reference>
<evidence type="ECO:0000313" key="6">
    <source>
        <dbReference type="EnsemblPlants" id="AET1Gv20070800.1"/>
    </source>
</evidence>
<dbReference type="SMART" id="SM00389">
    <property type="entry name" value="HOX"/>
    <property type="match status" value="1"/>
</dbReference>
<feature type="domain" description="Homeobox" evidence="5">
    <location>
        <begin position="31"/>
        <end position="74"/>
    </location>
</feature>
<reference evidence="6" key="4">
    <citation type="submission" date="2019-03" db="UniProtKB">
        <authorList>
            <consortium name="EnsemblPlants"/>
        </authorList>
    </citation>
    <scope>IDENTIFICATION</scope>
</reference>
<dbReference type="GO" id="GO:0003677">
    <property type="term" value="F:DNA binding"/>
    <property type="evidence" value="ECO:0007669"/>
    <property type="project" value="UniProtKB-UniRule"/>
</dbReference>
<name>A0A452XN11_AEGTS</name>
<keyword evidence="7" id="KW-1185">Reference proteome</keyword>
<keyword evidence="2 3" id="KW-0539">Nucleus</keyword>
<evidence type="ECO:0000256" key="1">
    <source>
        <dbReference type="ARBA" id="ARBA00004123"/>
    </source>
</evidence>
<accession>A0A452XN11</accession>
<evidence type="ECO:0000313" key="7">
    <source>
        <dbReference type="Proteomes" id="UP000015105"/>
    </source>
</evidence>
<feature type="compositionally biased region" description="Polar residues" evidence="4">
    <location>
        <begin position="72"/>
        <end position="90"/>
    </location>
</feature>
<sequence length="90" mass="9968">GQRERASLREVGTLQVAMDGHRCGARRILALEAAFKQCPHPDETQVANLSRETGMTPQQIKYWFQTRRAQIKGSSSNTRPPTQGSSSSDP</sequence>
<keyword evidence="2 3" id="KW-0238">DNA-binding</keyword>
<evidence type="ECO:0000256" key="4">
    <source>
        <dbReference type="SAM" id="MobiDB-lite"/>
    </source>
</evidence>
<dbReference type="CDD" id="cd00086">
    <property type="entry name" value="homeodomain"/>
    <property type="match status" value="1"/>
</dbReference>
<protein>
    <recommendedName>
        <fullName evidence="5">Homeobox domain-containing protein</fullName>
    </recommendedName>
</protein>
<reference evidence="7" key="1">
    <citation type="journal article" date="2014" name="Science">
        <title>Ancient hybridizations among the ancestral genomes of bread wheat.</title>
        <authorList>
            <consortium name="International Wheat Genome Sequencing Consortium,"/>
            <person name="Marcussen T."/>
            <person name="Sandve S.R."/>
            <person name="Heier L."/>
            <person name="Spannagl M."/>
            <person name="Pfeifer M."/>
            <person name="Jakobsen K.S."/>
            <person name="Wulff B.B."/>
            <person name="Steuernagel B."/>
            <person name="Mayer K.F."/>
            <person name="Olsen O.A."/>
        </authorList>
    </citation>
    <scope>NUCLEOTIDE SEQUENCE [LARGE SCALE GENOMIC DNA]</scope>
    <source>
        <strain evidence="7">cv. AL8/78</strain>
    </source>
</reference>
<feature type="DNA-binding region" description="Homeobox" evidence="2">
    <location>
        <begin position="33"/>
        <end position="75"/>
    </location>
</feature>
<organism evidence="6 7">
    <name type="scientific">Aegilops tauschii subsp. strangulata</name>
    <name type="common">Goatgrass</name>
    <dbReference type="NCBI Taxonomy" id="200361"/>
    <lineage>
        <taxon>Eukaryota</taxon>
        <taxon>Viridiplantae</taxon>
        <taxon>Streptophyta</taxon>
        <taxon>Embryophyta</taxon>
        <taxon>Tracheophyta</taxon>
        <taxon>Spermatophyta</taxon>
        <taxon>Magnoliopsida</taxon>
        <taxon>Liliopsida</taxon>
        <taxon>Poales</taxon>
        <taxon>Poaceae</taxon>
        <taxon>BOP clade</taxon>
        <taxon>Pooideae</taxon>
        <taxon>Triticodae</taxon>
        <taxon>Triticeae</taxon>
        <taxon>Triticinae</taxon>
        <taxon>Aegilops</taxon>
    </lineage>
</organism>
<feature type="region of interest" description="Disordered" evidence="4">
    <location>
        <begin position="69"/>
        <end position="90"/>
    </location>
</feature>
<dbReference type="Gramene" id="AET1Gv20070800.1">
    <property type="protein sequence ID" value="AET1Gv20070800.1"/>
    <property type="gene ID" value="AET1Gv20070800"/>
</dbReference>
<dbReference type="InterPro" id="IPR009057">
    <property type="entry name" value="Homeodomain-like_sf"/>
</dbReference>
<dbReference type="InterPro" id="IPR001356">
    <property type="entry name" value="HD"/>
</dbReference>